<dbReference type="RefSeq" id="WP_066312050.1">
    <property type="nucleotide sequence ID" value="NZ_LQRT01000005.1"/>
</dbReference>
<gene>
    <name evidence="3" type="ORF">AWE51_21680</name>
</gene>
<evidence type="ECO:0008006" key="5">
    <source>
        <dbReference type="Google" id="ProtNLM"/>
    </source>
</evidence>
<dbReference type="OrthoDB" id="1113942at2"/>
<name>A0A162DJD3_9FLAO</name>
<comment type="caution">
    <text evidence="3">The sequence shown here is derived from an EMBL/GenBank/DDBJ whole genome shotgun (WGS) entry which is preliminary data.</text>
</comment>
<proteinExistence type="predicted"/>
<feature type="compositionally biased region" description="Low complexity" evidence="1">
    <location>
        <begin position="95"/>
        <end position="106"/>
    </location>
</feature>
<keyword evidence="2" id="KW-0812">Transmembrane</keyword>
<evidence type="ECO:0000256" key="2">
    <source>
        <dbReference type="SAM" id="Phobius"/>
    </source>
</evidence>
<dbReference type="SUPFAM" id="SSF56925">
    <property type="entry name" value="OMPA-like"/>
    <property type="match status" value="1"/>
</dbReference>
<feature type="compositionally biased region" description="Polar residues" evidence="1">
    <location>
        <begin position="152"/>
        <end position="164"/>
    </location>
</feature>
<evidence type="ECO:0000313" key="4">
    <source>
        <dbReference type="Proteomes" id="UP000076715"/>
    </source>
</evidence>
<feature type="transmembrane region" description="Helical" evidence="2">
    <location>
        <begin position="45"/>
        <end position="67"/>
    </location>
</feature>
<reference evidence="3 4" key="1">
    <citation type="submission" date="2016-01" db="EMBL/GenBank/DDBJ databases">
        <title>The draft genome sequence of Aquimarina sp. RZW4-3-2.</title>
        <authorList>
            <person name="Wang Y."/>
        </authorList>
    </citation>
    <scope>NUCLEOTIDE SEQUENCE [LARGE SCALE GENOMIC DNA]</scope>
    <source>
        <strain evidence="3 4">RZW4-3-2</strain>
    </source>
</reference>
<organism evidence="3 4">
    <name type="scientific">Aquimarina aggregata</name>
    <dbReference type="NCBI Taxonomy" id="1642818"/>
    <lineage>
        <taxon>Bacteria</taxon>
        <taxon>Pseudomonadati</taxon>
        <taxon>Bacteroidota</taxon>
        <taxon>Flavobacteriia</taxon>
        <taxon>Flavobacteriales</taxon>
        <taxon>Flavobacteriaceae</taxon>
        <taxon>Aquimarina</taxon>
    </lineage>
</organism>
<keyword evidence="2" id="KW-1133">Transmembrane helix</keyword>
<protein>
    <recommendedName>
        <fullName evidence="5">Outer membrane protein beta-barrel domain-containing protein</fullName>
    </recommendedName>
</protein>
<sequence length="524" mass="58109">MNTKKNIDRLFQEKFKDFEVSPSDEVWKKIQARQNKRKRKIIPVFWYKTAGVAAVFAIIFTVGYVALSPTPNEVIVLQNNTVPKDMSSPNDVTPTTKNNNITSTTIDTDKNTTSDHVSENNKETISNEKKEDIFNKNQKTIVKHPNKAPVAQQKTNDKGNSNKPNIMLAQGASKTAKESNNSKVDNTLRKEITDNVVSTESNPSKTKNDSEVFLAPNKKDDLNTKAPIAKLENITNSNNSITKKHDSINEEETKIESAKKSIFDVISDQKEAIAEKEEKEEKTNIKKWNISPNVAPVYYNAIGNGSSIAAEFSDNDRGGEVNLSYGIQVSYAINNKLSIRSGVHKLDLSYNTKDIGFSASSSRGQNLESINYNNNASSILVSDIGRGTGTNDFSETIGSINQQQNVGLLNQRIGYIEVPVEMKYALVDTKFGVHMIGGLSTLFVRDNEISIEAGSFESPIGEANNLNDISFSGNIGLGLDYKISNQLKINLEPIFKYQFNAFNDNADGFKPYYFGIYTGLGIKF</sequence>
<dbReference type="InterPro" id="IPR011250">
    <property type="entry name" value="OMP/PagP_B-barrel"/>
</dbReference>
<dbReference type="EMBL" id="LQRT01000005">
    <property type="protein sequence ID" value="KZS41318.1"/>
    <property type="molecule type" value="Genomic_DNA"/>
</dbReference>
<dbReference type="STRING" id="1642818.AWE51_21680"/>
<keyword evidence="4" id="KW-1185">Reference proteome</keyword>
<feature type="compositionally biased region" description="Polar residues" evidence="1">
    <location>
        <begin position="195"/>
        <end position="205"/>
    </location>
</feature>
<evidence type="ECO:0000313" key="3">
    <source>
        <dbReference type="EMBL" id="KZS41318.1"/>
    </source>
</evidence>
<dbReference type="AlphaFoldDB" id="A0A162DJD3"/>
<feature type="region of interest" description="Disordered" evidence="1">
    <location>
        <begin position="86"/>
        <end position="219"/>
    </location>
</feature>
<keyword evidence="2" id="KW-0472">Membrane</keyword>
<evidence type="ECO:0000256" key="1">
    <source>
        <dbReference type="SAM" id="MobiDB-lite"/>
    </source>
</evidence>
<feature type="compositionally biased region" description="Basic and acidic residues" evidence="1">
    <location>
        <begin position="107"/>
        <end position="134"/>
    </location>
</feature>
<dbReference type="Proteomes" id="UP000076715">
    <property type="component" value="Unassembled WGS sequence"/>
</dbReference>
<accession>A0A162DJD3</accession>